<dbReference type="Proteomes" id="UP001148786">
    <property type="component" value="Unassembled WGS sequence"/>
</dbReference>
<feature type="compositionally biased region" description="Low complexity" evidence="1">
    <location>
        <begin position="41"/>
        <end position="58"/>
    </location>
</feature>
<accession>A0A9W8MPA9</accession>
<evidence type="ECO:0000313" key="3">
    <source>
        <dbReference type="EMBL" id="KAJ3481674.1"/>
    </source>
</evidence>
<evidence type="ECO:0000313" key="4">
    <source>
        <dbReference type="Proteomes" id="UP001148786"/>
    </source>
</evidence>
<protein>
    <recommendedName>
        <fullName evidence="2">Reverse transcriptase Ty1/copia-type domain-containing protein</fullName>
    </recommendedName>
</protein>
<keyword evidence="4" id="KW-1185">Reference proteome</keyword>
<name>A0A9W8MPA9_9AGAR</name>
<evidence type="ECO:0000259" key="2">
    <source>
        <dbReference type="Pfam" id="PF07727"/>
    </source>
</evidence>
<dbReference type="OrthoDB" id="3059190at2759"/>
<dbReference type="AlphaFoldDB" id="A0A9W8MPA9"/>
<feature type="compositionally biased region" description="Low complexity" evidence="1">
    <location>
        <begin position="99"/>
        <end position="110"/>
    </location>
</feature>
<dbReference type="Pfam" id="PF07727">
    <property type="entry name" value="RVT_2"/>
    <property type="match status" value="1"/>
</dbReference>
<evidence type="ECO:0000256" key="1">
    <source>
        <dbReference type="SAM" id="MobiDB-lite"/>
    </source>
</evidence>
<proteinExistence type="predicted"/>
<reference evidence="3" key="1">
    <citation type="submission" date="2022-07" db="EMBL/GenBank/DDBJ databases">
        <title>Genome Sequence of Agrocybe chaxingu.</title>
        <authorList>
            <person name="Buettner E."/>
        </authorList>
    </citation>
    <scope>NUCLEOTIDE SEQUENCE</scope>
    <source>
        <strain evidence="3">MP-N11</strain>
    </source>
</reference>
<dbReference type="EMBL" id="JANKHO010003687">
    <property type="protein sequence ID" value="KAJ3481674.1"/>
    <property type="molecule type" value="Genomic_DNA"/>
</dbReference>
<dbReference type="InterPro" id="IPR013103">
    <property type="entry name" value="RVT_2"/>
</dbReference>
<gene>
    <name evidence="3" type="ORF">NLJ89_g12191</name>
</gene>
<sequence>MSTMMRRASLALVVEGEEWDGFNETKPDLPINSTAEPPPSTSSTSNQTAQPAASAPQAPERDESASEPDETPSTPKPREKRVRKPSQRVLDIIEGRAVSSNLPKSPKLSPGVQLPTEMPKERVLEGEGTSDWMMAADFVDEYALVAEISETEALEPRDVKEAMGRPDWPLWEKAIQEELSVLKAAGTWELVDTPDGVNIVGSKWVFRAKKDAAGNIVRYKARLVAQGFSQVPGVDYFDTFAPVARLASIRAVLAIAAVNDFEIHQIDIKGAYLNGVLTTGEVIYMRQPPGYAVPGTSRTRALVPTSRRDHGSFAGLRAL</sequence>
<feature type="domain" description="Reverse transcriptase Ty1/copia-type" evidence="2">
    <location>
        <begin position="187"/>
        <end position="295"/>
    </location>
</feature>
<feature type="region of interest" description="Disordered" evidence="1">
    <location>
        <begin position="15"/>
        <end position="114"/>
    </location>
</feature>
<organism evidence="3 4">
    <name type="scientific">Agrocybe chaxingu</name>
    <dbReference type="NCBI Taxonomy" id="84603"/>
    <lineage>
        <taxon>Eukaryota</taxon>
        <taxon>Fungi</taxon>
        <taxon>Dikarya</taxon>
        <taxon>Basidiomycota</taxon>
        <taxon>Agaricomycotina</taxon>
        <taxon>Agaricomycetes</taxon>
        <taxon>Agaricomycetidae</taxon>
        <taxon>Agaricales</taxon>
        <taxon>Agaricineae</taxon>
        <taxon>Strophariaceae</taxon>
        <taxon>Agrocybe</taxon>
    </lineage>
</organism>
<comment type="caution">
    <text evidence="3">The sequence shown here is derived from an EMBL/GenBank/DDBJ whole genome shotgun (WGS) entry which is preliminary data.</text>
</comment>